<reference evidence="1 2" key="1">
    <citation type="submission" date="2015-11" db="EMBL/GenBank/DDBJ databases">
        <title>Ensifer anhuiense sp. nov., an effective nitrogen fixation bacterium with Glycine soja.</title>
        <authorList>
            <person name="Yan H."/>
            <person name="Chen W."/>
        </authorList>
    </citation>
    <scope>NUCLEOTIDE SEQUENCE [LARGE SCALE GENOMIC DNA]</scope>
    <source>
        <strain evidence="1 2">LMG 7837</strain>
    </source>
</reference>
<dbReference type="Proteomes" id="UP000078507">
    <property type="component" value="Unassembled WGS sequence"/>
</dbReference>
<sequence>MAMECNERTSGTEGGEIIAFPLAARAGDVERCARELDGIHGSAAVDYWKAECRRLARQLSALGLPEEEIRHQILTFQAEVQIAMAERYRTELAERSRSDSRT</sequence>
<name>A0A178YPP4_SINSA</name>
<gene>
    <name evidence="1" type="ORF">ATB98_16470</name>
</gene>
<comment type="caution">
    <text evidence="1">The sequence shown here is derived from an EMBL/GenBank/DDBJ whole genome shotgun (WGS) entry which is preliminary data.</text>
</comment>
<keyword evidence="2" id="KW-1185">Reference proteome</keyword>
<protein>
    <submittedName>
        <fullName evidence="1">Uncharacterized protein</fullName>
    </submittedName>
</protein>
<accession>A0A178YPP4</accession>
<dbReference type="InterPro" id="IPR045720">
    <property type="entry name" value="DUF6074"/>
</dbReference>
<dbReference type="RefSeq" id="WP_066869258.1">
    <property type="nucleotide sequence ID" value="NZ_LNQB01000054.1"/>
</dbReference>
<organism evidence="1 2">
    <name type="scientific">Sinorhizobium saheli</name>
    <dbReference type="NCBI Taxonomy" id="36856"/>
    <lineage>
        <taxon>Bacteria</taxon>
        <taxon>Pseudomonadati</taxon>
        <taxon>Pseudomonadota</taxon>
        <taxon>Alphaproteobacteria</taxon>
        <taxon>Hyphomicrobiales</taxon>
        <taxon>Rhizobiaceae</taxon>
        <taxon>Sinorhizobium/Ensifer group</taxon>
        <taxon>Sinorhizobium</taxon>
    </lineage>
</organism>
<dbReference type="AlphaFoldDB" id="A0A178YPP4"/>
<evidence type="ECO:0000313" key="1">
    <source>
        <dbReference type="EMBL" id="OAP49479.1"/>
    </source>
</evidence>
<dbReference type="Pfam" id="PF19551">
    <property type="entry name" value="DUF6074"/>
    <property type="match status" value="1"/>
</dbReference>
<dbReference type="EMBL" id="LNQB01000054">
    <property type="protein sequence ID" value="OAP49479.1"/>
    <property type="molecule type" value="Genomic_DNA"/>
</dbReference>
<evidence type="ECO:0000313" key="2">
    <source>
        <dbReference type="Proteomes" id="UP000078507"/>
    </source>
</evidence>
<proteinExistence type="predicted"/>
<dbReference type="OrthoDB" id="8083007at2"/>